<organism evidence="1 2">
    <name type="scientific">Crocuta crocuta</name>
    <name type="common">Spotted hyena</name>
    <dbReference type="NCBI Taxonomy" id="9678"/>
    <lineage>
        <taxon>Eukaryota</taxon>
        <taxon>Metazoa</taxon>
        <taxon>Chordata</taxon>
        <taxon>Craniata</taxon>
        <taxon>Vertebrata</taxon>
        <taxon>Euteleostomi</taxon>
        <taxon>Mammalia</taxon>
        <taxon>Eutheria</taxon>
        <taxon>Laurasiatheria</taxon>
        <taxon>Carnivora</taxon>
        <taxon>Feliformia</taxon>
        <taxon>Hyaenidae</taxon>
        <taxon>Crocuta</taxon>
    </lineage>
</organism>
<protein>
    <submittedName>
        <fullName evidence="1">LIN1 transcriptase</fullName>
    </submittedName>
</protein>
<keyword evidence="2" id="KW-1185">Reference proteome</keyword>
<comment type="caution">
    <text evidence="1">The sequence shown here is derived from an EMBL/GenBank/DDBJ whole genome shotgun (WGS) entry which is preliminary data.</text>
</comment>
<dbReference type="PANTHER" id="PTHR19446">
    <property type="entry name" value="REVERSE TRANSCRIPTASES"/>
    <property type="match status" value="1"/>
</dbReference>
<proteinExistence type="predicted"/>
<name>A0A6G1B592_CROCR</name>
<feature type="non-terminal residue" evidence="1">
    <location>
        <position position="1"/>
    </location>
</feature>
<dbReference type="AlphaFoldDB" id="A0A6G1B592"/>
<evidence type="ECO:0000313" key="1">
    <source>
        <dbReference type="EMBL" id="KAF0882992.1"/>
    </source>
</evidence>
<gene>
    <name evidence="1" type="primary">Lin1_15</name>
    <name evidence="1" type="ORF">FOF47_R05350</name>
</gene>
<accession>A0A6G1B592</accession>
<reference evidence="1 2" key="1">
    <citation type="submission" date="2019-11" db="EMBL/GenBank/DDBJ databases">
        <authorList>
            <person name="Yang C."/>
            <person name="Li F."/>
        </authorList>
    </citation>
    <scope>NUCLEOTIDE SEQUENCE [LARGE SCALE GENOMIC DNA]</scope>
    <source>
        <strain evidence="1">KB4526</strain>
        <tissue evidence="1">Muscle</tissue>
    </source>
</reference>
<evidence type="ECO:0000313" key="2">
    <source>
        <dbReference type="Proteomes" id="UP000475037"/>
    </source>
</evidence>
<dbReference type="Proteomes" id="UP000475037">
    <property type="component" value="Unassembled WGS sequence"/>
</dbReference>
<feature type="non-terminal residue" evidence="1">
    <location>
        <position position="180"/>
    </location>
</feature>
<dbReference type="EMBL" id="VOAJ01002523">
    <property type="protein sequence ID" value="KAF0882992.1"/>
    <property type="molecule type" value="Genomic_DNA"/>
</dbReference>
<sequence>ISLPDFNLHYKAVIINTVWYWHRNRHIDQWNRIENSELNPQMYGQLIFDKAGKSTQWKKDSLFNRRCWDYWTAIRRRMKLDHFLTQYTKINTKWIKDLNVRQETIKTLEKKAGNKLFDLHRSNFLIDISPKTRESRAKMNHWDLIKIKSFCTAKETIHKTHKQPAEWEKIVANDISDKGL</sequence>